<evidence type="ECO:0000313" key="3">
    <source>
        <dbReference type="Proteomes" id="UP001287286"/>
    </source>
</evidence>
<feature type="compositionally biased region" description="Basic and acidic residues" evidence="1">
    <location>
        <begin position="1"/>
        <end position="11"/>
    </location>
</feature>
<proteinExistence type="predicted"/>
<dbReference type="EMBL" id="JAWRVI010000548">
    <property type="protein sequence ID" value="KAK4062706.1"/>
    <property type="molecule type" value="Genomic_DNA"/>
</dbReference>
<feature type="compositionally biased region" description="Polar residues" evidence="1">
    <location>
        <begin position="95"/>
        <end position="112"/>
    </location>
</feature>
<reference evidence="2 3" key="1">
    <citation type="journal article" date="2024" name="Microbiol. Resour. Announc.">
        <title>Genome annotations for the ascomycete fungi Trichoderma harzianum, Trichoderma aggressivum, and Purpureocillium lilacinum.</title>
        <authorList>
            <person name="Beijen E.P.W."/>
            <person name="Ohm R.A."/>
        </authorList>
    </citation>
    <scope>NUCLEOTIDE SEQUENCE [LARGE SCALE GENOMIC DNA]</scope>
    <source>
        <strain evidence="2 3">CBS 150709</strain>
    </source>
</reference>
<evidence type="ECO:0000313" key="2">
    <source>
        <dbReference type="EMBL" id="KAK4062706.1"/>
    </source>
</evidence>
<protein>
    <submittedName>
        <fullName evidence="2">Uncharacterized protein</fullName>
    </submittedName>
</protein>
<keyword evidence="3" id="KW-1185">Reference proteome</keyword>
<dbReference type="Proteomes" id="UP001287286">
    <property type="component" value="Unassembled WGS sequence"/>
</dbReference>
<feature type="compositionally biased region" description="Polar residues" evidence="1">
    <location>
        <begin position="12"/>
        <end position="25"/>
    </location>
</feature>
<evidence type="ECO:0000256" key="1">
    <source>
        <dbReference type="SAM" id="MobiDB-lite"/>
    </source>
</evidence>
<comment type="caution">
    <text evidence="2">The sequence shown here is derived from an EMBL/GenBank/DDBJ whole genome shotgun (WGS) entry which is preliminary data.</text>
</comment>
<organism evidence="2 3">
    <name type="scientific">Purpureocillium lilacinum</name>
    <name type="common">Paecilomyces lilacinus</name>
    <dbReference type="NCBI Taxonomy" id="33203"/>
    <lineage>
        <taxon>Eukaryota</taxon>
        <taxon>Fungi</taxon>
        <taxon>Dikarya</taxon>
        <taxon>Ascomycota</taxon>
        <taxon>Pezizomycotina</taxon>
        <taxon>Sordariomycetes</taxon>
        <taxon>Hypocreomycetidae</taxon>
        <taxon>Hypocreales</taxon>
        <taxon>Ophiocordycipitaceae</taxon>
        <taxon>Purpureocillium</taxon>
    </lineage>
</organism>
<gene>
    <name evidence="2" type="ORF">Purlil1_14196</name>
</gene>
<feature type="region of interest" description="Disordered" evidence="1">
    <location>
        <begin position="1"/>
        <end position="122"/>
    </location>
</feature>
<accession>A0ABR0BBY3</accession>
<name>A0ABR0BBY3_PURLI</name>
<feature type="compositionally biased region" description="Low complexity" evidence="1">
    <location>
        <begin position="34"/>
        <end position="47"/>
    </location>
</feature>
<sequence>MERKRSHETEASKTMGNSPVSSHGTPPSDHRDQPPQTSPSQRSSTPDHATAECSAPPAEASKTPTAWSPPKSLPNPRDHTTDQLNHLRNPVRAGTQRQHGSGYSMSLVNQTPKGYAPHTRSG</sequence>